<protein>
    <submittedName>
        <fullName evidence="1">Uncharacterized protein</fullName>
    </submittedName>
</protein>
<proteinExistence type="predicted"/>
<name>A0A0D0DB55_9AGAM</name>
<dbReference type="Proteomes" id="UP000054538">
    <property type="component" value="Unassembled WGS sequence"/>
</dbReference>
<reference evidence="1 2" key="1">
    <citation type="submission" date="2014-04" db="EMBL/GenBank/DDBJ databases">
        <authorList>
            <consortium name="DOE Joint Genome Institute"/>
            <person name="Kuo A."/>
            <person name="Kohler A."/>
            <person name="Jargeat P."/>
            <person name="Nagy L.G."/>
            <person name="Floudas D."/>
            <person name="Copeland A."/>
            <person name="Barry K.W."/>
            <person name="Cichocki N."/>
            <person name="Veneault-Fourrey C."/>
            <person name="LaButti K."/>
            <person name="Lindquist E.A."/>
            <person name="Lipzen A."/>
            <person name="Lundell T."/>
            <person name="Morin E."/>
            <person name="Murat C."/>
            <person name="Sun H."/>
            <person name="Tunlid A."/>
            <person name="Henrissat B."/>
            <person name="Grigoriev I.V."/>
            <person name="Hibbett D.S."/>
            <person name="Martin F."/>
            <person name="Nordberg H.P."/>
            <person name="Cantor M.N."/>
            <person name="Hua S.X."/>
        </authorList>
    </citation>
    <scope>NUCLEOTIDE SEQUENCE [LARGE SCALE GENOMIC DNA]</scope>
    <source>
        <strain evidence="1 2">Ve08.2h10</strain>
    </source>
</reference>
<dbReference type="PANTHER" id="PTHR31912:SF34">
    <property type="entry name" value="NOTOCHORD-RELATED PROTEIN"/>
    <property type="match status" value="1"/>
</dbReference>
<dbReference type="HOGENOM" id="CLU_1008710_0_0_1"/>
<evidence type="ECO:0000313" key="1">
    <source>
        <dbReference type="EMBL" id="KIK77829.1"/>
    </source>
</evidence>
<evidence type="ECO:0000313" key="2">
    <source>
        <dbReference type="Proteomes" id="UP000054538"/>
    </source>
</evidence>
<dbReference type="InParanoid" id="A0A0D0DB55"/>
<organism evidence="1 2">
    <name type="scientific">Paxillus rubicundulus Ve08.2h10</name>
    <dbReference type="NCBI Taxonomy" id="930991"/>
    <lineage>
        <taxon>Eukaryota</taxon>
        <taxon>Fungi</taxon>
        <taxon>Dikarya</taxon>
        <taxon>Basidiomycota</taxon>
        <taxon>Agaricomycotina</taxon>
        <taxon>Agaricomycetes</taxon>
        <taxon>Agaricomycetidae</taxon>
        <taxon>Boletales</taxon>
        <taxon>Paxilineae</taxon>
        <taxon>Paxillaceae</taxon>
        <taxon>Paxillus</taxon>
    </lineage>
</organism>
<dbReference type="PANTHER" id="PTHR31912">
    <property type="entry name" value="IP13529P"/>
    <property type="match status" value="1"/>
</dbReference>
<dbReference type="EMBL" id="KN826818">
    <property type="protein sequence ID" value="KIK77829.1"/>
    <property type="molecule type" value="Genomic_DNA"/>
</dbReference>
<sequence length="265" mass="29912">MELLIALSDMNIHLDMPTEILHTILLSVVKYFWGQTVYLIEKAKFLDIFQSCLDSIDHDTLNAPSLNPEYICRYKGGLIGKHFKSLAQAQLTRTIEDFLNVTAICAPSNLITKPKFHFLVHLPAYIRRFGPAIIFSTERYESFNHVFRLSCTYSSRQGPSQDTCRRFAQLDLVKHVITGGYWYEKELQKWICASPFVLGFLSEHPVQGKLLGIKPNKDPCETNGTGQIVHVPATGGKSKTQLSNAVQWETTAFCENPGRSVDTNA</sequence>
<keyword evidence="2" id="KW-1185">Reference proteome</keyword>
<reference evidence="2" key="2">
    <citation type="submission" date="2015-01" db="EMBL/GenBank/DDBJ databases">
        <title>Evolutionary Origins and Diversification of the Mycorrhizal Mutualists.</title>
        <authorList>
            <consortium name="DOE Joint Genome Institute"/>
            <consortium name="Mycorrhizal Genomics Consortium"/>
            <person name="Kohler A."/>
            <person name="Kuo A."/>
            <person name="Nagy L.G."/>
            <person name="Floudas D."/>
            <person name="Copeland A."/>
            <person name="Barry K.W."/>
            <person name="Cichocki N."/>
            <person name="Veneault-Fourrey C."/>
            <person name="LaButti K."/>
            <person name="Lindquist E.A."/>
            <person name="Lipzen A."/>
            <person name="Lundell T."/>
            <person name="Morin E."/>
            <person name="Murat C."/>
            <person name="Riley R."/>
            <person name="Ohm R."/>
            <person name="Sun H."/>
            <person name="Tunlid A."/>
            <person name="Henrissat B."/>
            <person name="Grigoriev I.V."/>
            <person name="Hibbett D.S."/>
            <person name="Martin F."/>
        </authorList>
    </citation>
    <scope>NUCLEOTIDE SEQUENCE [LARGE SCALE GENOMIC DNA]</scope>
    <source>
        <strain evidence="2">Ve08.2h10</strain>
    </source>
</reference>
<dbReference type="AlphaFoldDB" id="A0A0D0DB55"/>
<dbReference type="STRING" id="930991.A0A0D0DB55"/>
<accession>A0A0D0DB55</accession>
<gene>
    <name evidence="1" type="ORF">PAXRUDRAFT_356420</name>
</gene>
<dbReference type="OrthoDB" id="2506088at2759"/>